<name>A0A6M4NMP6_9PROT</name>
<dbReference type="SUPFAM" id="SSF55785">
    <property type="entry name" value="PYP-like sensor domain (PAS domain)"/>
    <property type="match status" value="3"/>
</dbReference>
<dbReference type="Gene3D" id="3.30.450.20">
    <property type="entry name" value="PAS domain"/>
    <property type="match status" value="2"/>
</dbReference>
<feature type="domain" description="PAS" evidence="2">
    <location>
        <begin position="197"/>
        <end position="249"/>
    </location>
</feature>
<feature type="transmembrane region" description="Helical" evidence="1">
    <location>
        <begin position="20"/>
        <end position="39"/>
    </location>
</feature>
<keyword evidence="1" id="KW-1133">Transmembrane helix</keyword>
<dbReference type="EMBL" id="MN990729">
    <property type="protein sequence ID" value="QJR98158.1"/>
    <property type="molecule type" value="Genomic_DNA"/>
</dbReference>
<organism evidence="3">
    <name type="scientific">uncultured Alphaproteobacteria bacterium</name>
    <dbReference type="NCBI Taxonomy" id="91750"/>
    <lineage>
        <taxon>Bacteria</taxon>
        <taxon>Pseudomonadati</taxon>
        <taxon>Pseudomonadota</taxon>
        <taxon>Alphaproteobacteria</taxon>
        <taxon>environmental samples</taxon>
    </lineage>
</organism>
<proteinExistence type="predicted"/>
<accession>A0A6M4NMP6</accession>
<dbReference type="AlphaFoldDB" id="A0A6M4NMP6"/>
<evidence type="ECO:0000259" key="2">
    <source>
        <dbReference type="Pfam" id="PF13188"/>
    </source>
</evidence>
<dbReference type="InterPro" id="IPR000014">
    <property type="entry name" value="PAS"/>
</dbReference>
<evidence type="ECO:0000313" key="3">
    <source>
        <dbReference type="EMBL" id="QJR98158.1"/>
    </source>
</evidence>
<dbReference type="InterPro" id="IPR035965">
    <property type="entry name" value="PAS-like_dom_sf"/>
</dbReference>
<evidence type="ECO:0000256" key="1">
    <source>
        <dbReference type="SAM" id="Phobius"/>
    </source>
</evidence>
<dbReference type="Pfam" id="PF12860">
    <property type="entry name" value="PAS_7"/>
    <property type="match status" value="2"/>
</dbReference>
<gene>
    <name evidence="3" type="ORF">PlAlph_1620</name>
</gene>
<protein>
    <recommendedName>
        <fullName evidence="2">PAS domain-containing protein</fullName>
    </recommendedName>
</protein>
<keyword evidence="1" id="KW-0812">Transmembrane</keyword>
<reference evidence="3" key="1">
    <citation type="submission" date="2020-01" db="EMBL/GenBank/DDBJ databases">
        <title>Gastrointestinal microbiota of LL stock colony Peromyscus leucopus.</title>
        <authorList>
            <person name="Milovic A."/>
            <person name="Bassam K."/>
            <person name="Keay E."/>
            <person name="Barbour A.G."/>
        </authorList>
    </citation>
    <scope>NUCLEOTIDE SEQUENCE</scope>
    <source>
        <strain evidence="3">LL90</strain>
    </source>
</reference>
<sequence>MERMNKELLLDMFYAAPELWYTVLAVFAALSATVGYFYYSTLKLRQKNYFIKRNQERYAETINAAKDGYYIFVYPDDRINDPHQNVVEHCSRRLAVILGLSAGVGSGYEDVLRHFYKDDAEKVRKYTALLRDDGVSFEDKFVLKNGKTLNISGARISGADGSVYGDIVWFRDISGDAVYIDSLIKEQKQLKNNLRDLEDMLDNLPYPVWLRSPSLNLTAVNKKYAEFTGCADKTAVLAENIEIDCGNEEKTLKKLAIKAQEDNRPQVQNISRNLNGAHFCFEAVETPFHSEESLDKIATVGTLLDISELDELKHNLEQHQNAHLEILGALGTAFAVFDGSLKLSFYNQAFKALWHLDDGWFEKGATYGRFLDNLRERRLLPEVPDYPYFKNEEQKMFTSIIEPKEDLLHLPDGRSLRRVRAPYLKGGLVFAYEDISDRLATSREYNSLISVRQEILDNIDEAVLIFGSNGRLEIYNQAYLNLWNTDENFLNGEPTFNELLEKQKGFFAETADWAALKKNIVRHLFSSDTQAFSLKRSNGDIVECFSILLSNESIMVLMRKISSV</sequence>
<dbReference type="Pfam" id="PF13188">
    <property type="entry name" value="PAS_8"/>
    <property type="match status" value="1"/>
</dbReference>
<keyword evidence="1" id="KW-0472">Membrane</keyword>